<feature type="domain" description="Acyltransferase 3" evidence="3">
    <location>
        <begin position="34"/>
        <end position="349"/>
    </location>
</feature>
<reference evidence="4" key="3">
    <citation type="submission" date="2015-02" db="UniProtKB">
        <authorList>
            <consortium name="EnsemblProtists"/>
        </authorList>
    </citation>
    <scope>IDENTIFICATION</scope>
    <source>
        <strain evidence="4">DAOM BR144</strain>
    </source>
</reference>
<dbReference type="GO" id="GO:0000271">
    <property type="term" value="P:polysaccharide biosynthetic process"/>
    <property type="evidence" value="ECO:0007669"/>
    <property type="project" value="TreeGrafter"/>
</dbReference>
<feature type="transmembrane region" description="Helical" evidence="2">
    <location>
        <begin position="113"/>
        <end position="131"/>
    </location>
</feature>
<proteinExistence type="predicted"/>
<evidence type="ECO:0000259" key="3">
    <source>
        <dbReference type="Pfam" id="PF01757"/>
    </source>
</evidence>
<dbReference type="InParanoid" id="K3WMB2"/>
<dbReference type="GO" id="GO:0016747">
    <property type="term" value="F:acyltransferase activity, transferring groups other than amino-acyl groups"/>
    <property type="evidence" value="ECO:0007669"/>
    <property type="project" value="InterPro"/>
</dbReference>
<reference evidence="5" key="2">
    <citation type="submission" date="2010-04" db="EMBL/GenBank/DDBJ databases">
        <authorList>
            <person name="Buell R."/>
            <person name="Hamilton J."/>
            <person name="Hostetler J."/>
        </authorList>
    </citation>
    <scope>NUCLEOTIDE SEQUENCE [LARGE SCALE GENOMIC DNA]</scope>
    <source>
        <strain evidence="5">DAOM:BR144</strain>
    </source>
</reference>
<feature type="transmembrane region" description="Helical" evidence="2">
    <location>
        <begin position="700"/>
        <end position="719"/>
    </location>
</feature>
<feature type="transmembrane region" description="Helical" evidence="2">
    <location>
        <begin position="160"/>
        <end position="180"/>
    </location>
</feature>
<feature type="transmembrane region" description="Helical" evidence="2">
    <location>
        <begin position="255"/>
        <end position="274"/>
    </location>
</feature>
<feature type="transmembrane region" description="Helical" evidence="2">
    <location>
        <begin position="326"/>
        <end position="345"/>
    </location>
</feature>
<name>K3WMB2_GLOUD</name>
<dbReference type="GO" id="GO:0016020">
    <property type="term" value="C:membrane"/>
    <property type="evidence" value="ECO:0007669"/>
    <property type="project" value="TreeGrafter"/>
</dbReference>
<keyword evidence="5" id="KW-1185">Reference proteome</keyword>
<keyword evidence="2" id="KW-1133">Transmembrane helix</keyword>
<keyword evidence="2" id="KW-0472">Membrane</keyword>
<evidence type="ECO:0000256" key="2">
    <source>
        <dbReference type="SAM" id="Phobius"/>
    </source>
</evidence>
<feature type="transmembrane region" description="Helical" evidence="2">
    <location>
        <begin position="187"/>
        <end position="208"/>
    </location>
</feature>
<feature type="transmembrane region" description="Helical" evidence="2">
    <location>
        <begin position="286"/>
        <end position="305"/>
    </location>
</feature>
<dbReference type="PANTHER" id="PTHR23028:SF53">
    <property type="entry name" value="ACYL_TRANSF_3 DOMAIN-CONTAINING PROTEIN"/>
    <property type="match status" value="1"/>
</dbReference>
<feature type="transmembrane region" description="Helical" evidence="2">
    <location>
        <begin position="59"/>
        <end position="82"/>
    </location>
</feature>
<dbReference type="InterPro" id="IPR050879">
    <property type="entry name" value="Acyltransferase_3"/>
</dbReference>
<dbReference type="eggNOG" id="ENOG502SIT9">
    <property type="taxonomic scope" value="Eukaryota"/>
</dbReference>
<feature type="transmembrane region" description="Helical" evidence="2">
    <location>
        <begin position="475"/>
        <end position="493"/>
    </location>
</feature>
<feature type="domain" description="Acyltransferase 3" evidence="3">
    <location>
        <begin position="446"/>
        <end position="748"/>
    </location>
</feature>
<dbReference type="Pfam" id="PF01757">
    <property type="entry name" value="Acyl_transf_3"/>
    <property type="match status" value="2"/>
</dbReference>
<accession>K3WMB2</accession>
<dbReference type="EnsemblProtists" id="PYU1_T006104">
    <property type="protein sequence ID" value="PYU1_T006104"/>
    <property type="gene ID" value="PYU1_G006092"/>
</dbReference>
<dbReference type="STRING" id="431595.K3WMB2"/>
<feature type="transmembrane region" description="Helical" evidence="2">
    <location>
        <begin position="579"/>
        <end position="600"/>
    </location>
</feature>
<feature type="transmembrane region" description="Helical" evidence="2">
    <location>
        <begin position="629"/>
        <end position="649"/>
    </location>
</feature>
<dbReference type="HOGENOM" id="CLU_339051_0_0_1"/>
<organism evidence="4 5">
    <name type="scientific">Globisporangium ultimum (strain ATCC 200006 / CBS 805.95 / DAOM BR144)</name>
    <name type="common">Pythium ultimum</name>
    <dbReference type="NCBI Taxonomy" id="431595"/>
    <lineage>
        <taxon>Eukaryota</taxon>
        <taxon>Sar</taxon>
        <taxon>Stramenopiles</taxon>
        <taxon>Oomycota</taxon>
        <taxon>Peronosporomycetes</taxon>
        <taxon>Pythiales</taxon>
        <taxon>Pythiaceae</taxon>
        <taxon>Globisporangium</taxon>
    </lineage>
</organism>
<sequence length="839" mass="96619">MKVASIEEVKSLAASEEAEQSRRKDFNRKLGKIPFLDGVRGLAVLLVVAHHAGYMTDGVNLGLCAVDIFFVLSSFLLTLLFYQKSERLMAEDASYRKWAYTLADYFSKRFFRVYPLFAIIAIVLWVLPYPYKKQFFLIAKPDHFDLVKVLTFELPYRYHVFWTLPLEIAYYFLIPVFVVVTLALGPAWWLLFGLMFIWIVDMGVHGFRTHHQPLSPHLPTFVAGSMAAVVYLKLDTAIKRNAVQLTPHQLLGLRVFEYAVFGLLLSACFKGLFFHWVHANPIRENFGTRFISLHVTSLIVIEMLFPSELSRMFEWNVFRYWGKISFSVYMLHCFAIYSSFVRYQPNYYDNLFGKFGLTLMLATASYHLQQSESNVVRRTRAVDDDKEDSMRSAQDLSLAVGDETREPSDAAQQNSASKSKSLKAKNQNSACSSGNGGEGRGPAKILFLDGVRGLAVIFVITEHVGWMGDVNLGNCAVDIFFVLSSFLLTMLFYKKSVQLLTQKASVRKWGYTLADYFSKRFFRVYPLFALVALLIWVLPYEYKQQYMLVRQRDHYDIIKVLTFEFPYRYHVFWTLPVEIGYYFLIPAFVLASIVLGRAWWVPFIPLHMWVINVGWNEFRGDHQPLANHLPTFVAGSMGAVIFVQLDAAIRRHAFEFSKYQTLAIRLTEYIIFGLLVSVCYRGLFFHWIRENPAPEDNGSRFISLHVTSLIVIEALLPSWISRMFEWNVLRYWGKVSFSVYMLHSFVIYSNPVRHMPYYYDKLFAIFGLSLLVSTASYHLVEYPSQLMVQRVSETLAQWEKAASMSPSEWARVAVADLECGIAAVEKAQHHASGSQSPFL</sequence>
<feature type="transmembrane region" description="Helical" evidence="2">
    <location>
        <begin position="33"/>
        <end position="53"/>
    </location>
</feature>
<feature type="region of interest" description="Disordered" evidence="1">
    <location>
        <begin position="402"/>
        <end position="438"/>
    </location>
</feature>
<evidence type="ECO:0000313" key="5">
    <source>
        <dbReference type="Proteomes" id="UP000019132"/>
    </source>
</evidence>
<feature type="transmembrane region" description="Helical" evidence="2">
    <location>
        <begin position="762"/>
        <end position="780"/>
    </location>
</feature>
<evidence type="ECO:0000256" key="1">
    <source>
        <dbReference type="SAM" id="MobiDB-lite"/>
    </source>
</evidence>
<dbReference type="Proteomes" id="UP000019132">
    <property type="component" value="Unassembled WGS sequence"/>
</dbReference>
<dbReference type="InterPro" id="IPR002656">
    <property type="entry name" value="Acyl_transf_3_dom"/>
</dbReference>
<feature type="transmembrane region" description="Helical" evidence="2">
    <location>
        <begin position="524"/>
        <end position="542"/>
    </location>
</feature>
<evidence type="ECO:0000313" key="4">
    <source>
        <dbReference type="EnsemblProtists" id="PYU1_T006104"/>
    </source>
</evidence>
<dbReference type="PANTHER" id="PTHR23028">
    <property type="entry name" value="ACETYLTRANSFERASE"/>
    <property type="match status" value="1"/>
</dbReference>
<dbReference type="EMBL" id="GL376625">
    <property type="status" value="NOT_ANNOTATED_CDS"/>
    <property type="molecule type" value="Genomic_DNA"/>
</dbReference>
<feature type="transmembrane region" description="Helical" evidence="2">
    <location>
        <begin position="669"/>
        <end position="688"/>
    </location>
</feature>
<feature type="compositionally biased region" description="Low complexity" evidence="1">
    <location>
        <begin position="410"/>
        <end position="430"/>
    </location>
</feature>
<dbReference type="VEuPathDB" id="FungiDB:PYU1_G006092"/>
<keyword evidence="2" id="KW-0812">Transmembrane</keyword>
<feature type="transmembrane region" description="Helical" evidence="2">
    <location>
        <begin position="731"/>
        <end position="750"/>
    </location>
</feature>
<protein>
    <recommendedName>
        <fullName evidence="3">Acyltransferase 3 domain-containing protein</fullName>
    </recommendedName>
</protein>
<dbReference type="AlphaFoldDB" id="K3WMB2"/>
<reference evidence="5" key="1">
    <citation type="journal article" date="2010" name="Genome Biol.">
        <title>Genome sequence of the necrotrophic plant pathogen Pythium ultimum reveals original pathogenicity mechanisms and effector repertoire.</title>
        <authorList>
            <person name="Levesque C.A."/>
            <person name="Brouwer H."/>
            <person name="Cano L."/>
            <person name="Hamilton J.P."/>
            <person name="Holt C."/>
            <person name="Huitema E."/>
            <person name="Raffaele S."/>
            <person name="Robideau G.P."/>
            <person name="Thines M."/>
            <person name="Win J."/>
            <person name="Zerillo M.M."/>
            <person name="Beakes G.W."/>
            <person name="Boore J.L."/>
            <person name="Busam D."/>
            <person name="Dumas B."/>
            <person name="Ferriera S."/>
            <person name="Fuerstenberg S.I."/>
            <person name="Gachon C.M."/>
            <person name="Gaulin E."/>
            <person name="Govers F."/>
            <person name="Grenville-Briggs L."/>
            <person name="Horner N."/>
            <person name="Hostetler J."/>
            <person name="Jiang R.H."/>
            <person name="Johnson J."/>
            <person name="Krajaejun T."/>
            <person name="Lin H."/>
            <person name="Meijer H.J."/>
            <person name="Moore B."/>
            <person name="Morris P."/>
            <person name="Phuntmart V."/>
            <person name="Puiu D."/>
            <person name="Shetty J."/>
            <person name="Stajich J.E."/>
            <person name="Tripathy S."/>
            <person name="Wawra S."/>
            <person name="van West P."/>
            <person name="Whitty B.R."/>
            <person name="Coutinho P.M."/>
            <person name="Henrissat B."/>
            <person name="Martin F."/>
            <person name="Thomas P.D."/>
            <person name="Tyler B.M."/>
            <person name="De Vries R.P."/>
            <person name="Kamoun S."/>
            <person name="Yandell M."/>
            <person name="Tisserat N."/>
            <person name="Buell C.R."/>
        </authorList>
    </citation>
    <scope>NUCLEOTIDE SEQUENCE</scope>
    <source>
        <strain evidence="5">DAOM:BR144</strain>
    </source>
</reference>